<accession>A0A5B7ET73</accession>
<name>A0A5B7ET73_PORTR</name>
<gene>
    <name evidence="1" type="ORF">E2C01_029803</name>
</gene>
<protein>
    <submittedName>
        <fullName evidence="1">Uncharacterized protein</fullName>
    </submittedName>
</protein>
<keyword evidence="2" id="KW-1185">Reference proteome</keyword>
<comment type="caution">
    <text evidence="1">The sequence shown here is derived from an EMBL/GenBank/DDBJ whole genome shotgun (WGS) entry which is preliminary data.</text>
</comment>
<dbReference type="Proteomes" id="UP000324222">
    <property type="component" value="Unassembled WGS sequence"/>
</dbReference>
<proteinExistence type="predicted"/>
<evidence type="ECO:0000313" key="1">
    <source>
        <dbReference type="EMBL" id="MPC36346.1"/>
    </source>
</evidence>
<reference evidence="1 2" key="1">
    <citation type="submission" date="2019-05" db="EMBL/GenBank/DDBJ databases">
        <title>Another draft genome of Portunus trituberculatus and its Hox gene families provides insights of decapod evolution.</title>
        <authorList>
            <person name="Jeong J.-H."/>
            <person name="Song I."/>
            <person name="Kim S."/>
            <person name="Choi T."/>
            <person name="Kim D."/>
            <person name="Ryu S."/>
            <person name="Kim W."/>
        </authorList>
    </citation>
    <scope>NUCLEOTIDE SEQUENCE [LARGE SCALE GENOMIC DNA]</scope>
    <source>
        <tissue evidence="1">Muscle</tissue>
    </source>
</reference>
<organism evidence="1 2">
    <name type="scientific">Portunus trituberculatus</name>
    <name type="common">Swimming crab</name>
    <name type="synonym">Neptunus trituberculatus</name>
    <dbReference type="NCBI Taxonomy" id="210409"/>
    <lineage>
        <taxon>Eukaryota</taxon>
        <taxon>Metazoa</taxon>
        <taxon>Ecdysozoa</taxon>
        <taxon>Arthropoda</taxon>
        <taxon>Crustacea</taxon>
        <taxon>Multicrustacea</taxon>
        <taxon>Malacostraca</taxon>
        <taxon>Eumalacostraca</taxon>
        <taxon>Eucarida</taxon>
        <taxon>Decapoda</taxon>
        <taxon>Pleocyemata</taxon>
        <taxon>Brachyura</taxon>
        <taxon>Eubrachyura</taxon>
        <taxon>Portunoidea</taxon>
        <taxon>Portunidae</taxon>
        <taxon>Portuninae</taxon>
        <taxon>Portunus</taxon>
    </lineage>
</organism>
<evidence type="ECO:0000313" key="2">
    <source>
        <dbReference type="Proteomes" id="UP000324222"/>
    </source>
</evidence>
<sequence length="70" mass="7674">MRGAPGKAIPRLNIRSDLIITKHINDSTPHSVTAGRGKRSSYTISYELQVPIVPVGILKEYEKCCPASTH</sequence>
<dbReference type="AlphaFoldDB" id="A0A5B7ET73"/>
<dbReference type="EMBL" id="VSRR010003493">
    <property type="protein sequence ID" value="MPC36346.1"/>
    <property type="molecule type" value="Genomic_DNA"/>
</dbReference>